<evidence type="ECO:0000256" key="5">
    <source>
        <dbReference type="ARBA" id="ARBA00023015"/>
    </source>
</evidence>
<comment type="subcellular location">
    <subcellularLocation>
        <location evidence="1">Nucleus</location>
    </subcellularLocation>
</comment>
<keyword evidence="11" id="KW-1185">Reference proteome</keyword>
<keyword evidence="4" id="KW-0862">Zinc</keyword>
<evidence type="ECO:0000256" key="4">
    <source>
        <dbReference type="ARBA" id="ARBA00022833"/>
    </source>
</evidence>
<evidence type="ECO:0000313" key="11">
    <source>
        <dbReference type="Proteomes" id="UP001164746"/>
    </source>
</evidence>
<dbReference type="Proteomes" id="UP001164746">
    <property type="component" value="Chromosome 3"/>
</dbReference>
<keyword evidence="3 8" id="KW-0863">Zinc-finger</keyword>
<feature type="domain" description="BED-type" evidence="9">
    <location>
        <begin position="3"/>
        <end position="53"/>
    </location>
</feature>
<protein>
    <recommendedName>
        <fullName evidence="9">BED-type domain-containing protein</fullName>
    </recommendedName>
</protein>
<dbReference type="InterPro" id="IPR036236">
    <property type="entry name" value="Znf_C2H2_sf"/>
</dbReference>
<accession>A0ABY7DTK5</accession>
<dbReference type="InterPro" id="IPR003656">
    <property type="entry name" value="Znf_BED"/>
</dbReference>
<evidence type="ECO:0000259" key="9">
    <source>
        <dbReference type="PROSITE" id="PS50808"/>
    </source>
</evidence>
<dbReference type="InterPro" id="IPR052035">
    <property type="entry name" value="ZnF_BED_domain_contain"/>
</dbReference>
<reference evidence="10" key="1">
    <citation type="submission" date="2022-11" db="EMBL/GenBank/DDBJ databases">
        <title>Centuries of genome instability and evolution in soft-shell clam transmissible cancer (bioRxiv).</title>
        <authorList>
            <person name="Hart S.F.M."/>
            <person name="Yonemitsu M.A."/>
            <person name="Giersch R.M."/>
            <person name="Beal B.F."/>
            <person name="Arriagada G."/>
            <person name="Davis B.W."/>
            <person name="Ostrander E.A."/>
            <person name="Goff S.P."/>
            <person name="Metzger M.J."/>
        </authorList>
    </citation>
    <scope>NUCLEOTIDE SEQUENCE</scope>
    <source>
        <strain evidence="10">MELC-2E11</strain>
        <tissue evidence="10">Siphon/mantle</tissue>
    </source>
</reference>
<organism evidence="10 11">
    <name type="scientific">Mya arenaria</name>
    <name type="common">Soft-shell clam</name>
    <dbReference type="NCBI Taxonomy" id="6604"/>
    <lineage>
        <taxon>Eukaryota</taxon>
        <taxon>Metazoa</taxon>
        <taxon>Spiralia</taxon>
        <taxon>Lophotrochozoa</taxon>
        <taxon>Mollusca</taxon>
        <taxon>Bivalvia</taxon>
        <taxon>Autobranchia</taxon>
        <taxon>Heteroconchia</taxon>
        <taxon>Euheterodonta</taxon>
        <taxon>Imparidentia</taxon>
        <taxon>Neoheterodontei</taxon>
        <taxon>Myida</taxon>
        <taxon>Myoidea</taxon>
        <taxon>Myidae</taxon>
        <taxon>Mya</taxon>
    </lineage>
</organism>
<keyword evidence="5" id="KW-0805">Transcription regulation</keyword>
<dbReference type="SUPFAM" id="SSF57667">
    <property type="entry name" value="beta-beta-alpha zinc fingers"/>
    <property type="match status" value="1"/>
</dbReference>
<dbReference type="Pfam" id="PF02892">
    <property type="entry name" value="zf-BED"/>
    <property type="match status" value="1"/>
</dbReference>
<evidence type="ECO:0000256" key="6">
    <source>
        <dbReference type="ARBA" id="ARBA00023163"/>
    </source>
</evidence>
<dbReference type="PANTHER" id="PTHR46481:SF10">
    <property type="entry name" value="ZINC FINGER BED DOMAIN-CONTAINING PROTEIN 39"/>
    <property type="match status" value="1"/>
</dbReference>
<dbReference type="PROSITE" id="PS50808">
    <property type="entry name" value="ZF_BED"/>
    <property type="match status" value="1"/>
</dbReference>
<keyword evidence="6" id="KW-0804">Transcription</keyword>
<proteinExistence type="predicted"/>
<evidence type="ECO:0000256" key="3">
    <source>
        <dbReference type="ARBA" id="ARBA00022771"/>
    </source>
</evidence>
<evidence type="ECO:0000313" key="10">
    <source>
        <dbReference type="EMBL" id="WAR01040.1"/>
    </source>
</evidence>
<sequence>MSSRKSKVWSFFSKTNDKKAVCKICKAEVASSGCTTNMSTHLRRHHKINTSVTTIPTPVLKTVDQPVHQGPNPEMFSPSTSATTNTVNPWTLSRKGKLPAAINMLAALDPRYKPPSRHTIAEKSIPALVDQVKHVLQTDLDQATAVALTSDAWTSRSADSYLTITCLPEGLESRV</sequence>
<evidence type="ECO:0000256" key="7">
    <source>
        <dbReference type="ARBA" id="ARBA00023242"/>
    </source>
</evidence>
<keyword evidence="2" id="KW-0479">Metal-binding</keyword>
<dbReference type="EMBL" id="CP111014">
    <property type="protein sequence ID" value="WAR01040.1"/>
    <property type="molecule type" value="Genomic_DNA"/>
</dbReference>
<keyword evidence="7" id="KW-0539">Nucleus</keyword>
<evidence type="ECO:0000256" key="1">
    <source>
        <dbReference type="ARBA" id="ARBA00004123"/>
    </source>
</evidence>
<dbReference type="SMART" id="SM00614">
    <property type="entry name" value="ZnF_BED"/>
    <property type="match status" value="1"/>
</dbReference>
<gene>
    <name evidence="10" type="ORF">MAR_025412</name>
</gene>
<evidence type="ECO:0000256" key="2">
    <source>
        <dbReference type="ARBA" id="ARBA00022723"/>
    </source>
</evidence>
<evidence type="ECO:0000256" key="8">
    <source>
        <dbReference type="PROSITE-ProRule" id="PRU00027"/>
    </source>
</evidence>
<name>A0ABY7DTK5_MYAAR</name>
<dbReference type="PANTHER" id="PTHR46481">
    <property type="entry name" value="ZINC FINGER BED DOMAIN-CONTAINING PROTEIN 4"/>
    <property type="match status" value="1"/>
</dbReference>